<dbReference type="PROSITE" id="PS50109">
    <property type="entry name" value="HIS_KIN"/>
    <property type="match status" value="1"/>
</dbReference>
<keyword evidence="4" id="KW-0597">Phosphoprotein</keyword>
<dbReference type="InterPro" id="IPR003661">
    <property type="entry name" value="HisK_dim/P_dom"/>
</dbReference>
<organism evidence="14 15">
    <name type="scientific">Azorhizobium caulinodans (strain ATCC 43989 / DSM 5975 / JCM 20966 / LMG 6465 / NBRC 14845 / NCIMB 13405 / ORS 571)</name>
    <dbReference type="NCBI Taxonomy" id="438753"/>
    <lineage>
        <taxon>Bacteria</taxon>
        <taxon>Pseudomonadati</taxon>
        <taxon>Pseudomonadota</taxon>
        <taxon>Alphaproteobacteria</taxon>
        <taxon>Hyphomicrobiales</taxon>
        <taxon>Xanthobacteraceae</taxon>
        <taxon>Azorhizobium</taxon>
    </lineage>
</organism>
<evidence type="ECO:0000256" key="7">
    <source>
        <dbReference type="ARBA" id="ARBA00022777"/>
    </source>
</evidence>
<keyword evidence="7" id="KW-0418">Kinase</keyword>
<evidence type="ECO:0000256" key="8">
    <source>
        <dbReference type="ARBA" id="ARBA00022989"/>
    </source>
</evidence>
<keyword evidence="6 11" id="KW-0812">Transmembrane</keyword>
<dbReference type="PANTHER" id="PTHR45436">
    <property type="entry name" value="SENSOR HISTIDINE KINASE YKOH"/>
    <property type="match status" value="1"/>
</dbReference>
<dbReference type="EC" id="2.7.13.3" evidence="3"/>
<reference evidence="14 15" key="6">
    <citation type="journal article" date="2011" name="Appl. Environ. Microbiol.">
        <title>Involvement of the azorhizobial chromosome partition gene (parA) in the onset of bacteroid differentiation during Sesbania rostrata stem nodule development.</title>
        <authorList>
            <person name="Liu CT."/>
            <person name="Lee KB."/>
            <person name="Wang YS."/>
            <person name="Peng MH."/>
            <person name="Lee KT."/>
            <person name="Suzuki S."/>
            <person name="Suzuki T."/>
            <person name="Oyaizu H."/>
        </authorList>
    </citation>
    <scope>NUCLEOTIDE SEQUENCE [LARGE SCALE GENOMIC DNA]</scope>
    <source>
        <strain evidence="15">ATCC 43989 / DSM 5975 / JCM 20966 / LMG 6465 / NBRC 14845 / NCIMB 13405 / ORS 571</strain>
    </source>
</reference>
<reference evidence="14 15" key="1">
    <citation type="journal article" date="2007" name="Appl. Environ. Microbiol.">
        <title>Rhizobial factors required for stem nodule maturation and maintenance in Sesbania rostrata-Azorhizobium caulinodans ORS571 symbiosis.</title>
        <authorList>
            <person name="Suzuki S."/>
            <person name="Aono T."/>
            <person name="Lee KB."/>
            <person name="Suzuki T."/>
            <person name="Liu CT."/>
            <person name="Miwa H."/>
            <person name="Wakao S."/>
            <person name="Iki T."/>
            <person name="Oyaizu H."/>
        </authorList>
    </citation>
    <scope>NUCLEOTIDE SEQUENCE [LARGE SCALE GENOMIC DNA]</scope>
    <source>
        <strain evidence="15">ATCC 43989 / DSM 5975 / JCM 20966 / LMG 6465 / NBRC 14845 / NCIMB 13405 / ORS 571</strain>
    </source>
</reference>
<reference evidence="15" key="2">
    <citation type="submission" date="2007-04" db="EMBL/GenBank/DDBJ databases">
        <title>Complete genome sequence of the nitrogen-fixing bacterium Azorhizobium caulinodans ORS571.</title>
        <authorList>
            <person name="Lee K.B."/>
            <person name="Backer P.D."/>
            <person name="Aono T."/>
            <person name="Liu C.T."/>
            <person name="Suzuki S."/>
            <person name="Suzuki T."/>
            <person name="Kaneko T."/>
            <person name="Yamada M."/>
            <person name="Tabata S."/>
            <person name="Kupfer D.M."/>
            <person name="Najar F.Z."/>
            <person name="Wiley G.B."/>
            <person name="Roe B."/>
            <person name="Binnewies T."/>
            <person name="Ussery D."/>
            <person name="Vereecke D."/>
            <person name="Gevers D."/>
            <person name="Holsters M."/>
            <person name="Oyaizu H."/>
        </authorList>
    </citation>
    <scope>NUCLEOTIDE SEQUENCE [LARGE SCALE GENOMIC DNA]</scope>
    <source>
        <strain evidence="15">ATCC 43989 / DSM 5975 / JCM 20966 / LMG 6465 / NBRC 14845 / NCIMB 13405 / ORS 571</strain>
    </source>
</reference>
<dbReference type="InterPro" id="IPR036890">
    <property type="entry name" value="HATPase_C_sf"/>
</dbReference>
<dbReference type="InterPro" id="IPR013727">
    <property type="entry name" value="2CSK_N"/>
</dbReference>
<proteinExistence type="predicted"/>
<dbReference type="SMART" id="SM00388">
    <property type="entry name" value="HisKA"/>
    <property type="match status" value="1"/>
</dbReference>
<comment type="subcellular location">
    <subcellularLocation>
        <location evidence="2">Membrane</location>
    </subcellularLocation>
</comment>
<evidence type="ECO:0000256" key="1">
    <source>
        <dbReference type="ARBA" id="ARBA00000085"/>
    </source>
</evidence>
<dbReference type="PANTHER" id="PTHR45436:SF1">
    <property type="entry name" value="SENSOR PROTEIN QSEC"/>
    <property type="match status" value="1"/>
</dbReference>
<dbReference type="GO" id="GO:0000155">
    <property type="term" value="F:phosphorelay sensor kinase activity"/>
    <property type="evidence" value="ECO:0007669"/>
    <property type="project" value="InterPro"/>
</dbReference>
<dbReference type="GO" id="GO:0005524">
    <property type="term" value="F:ATP binding"/>
    <property type="evidence" value="ECO:0007669"/>
    <property type="project" value="UniProtKB-KW"/>
</dbReference>
<comment type="catalytic activity">
    <reaction evidence="1">
        <text>ATP + protein L-histidine = ADP + protein N-phospho-L-histidine.</text>
        <dbReference type="EC" id="2.7.13.3"/>
    </reaction>
</comment>
<dbReference type="Pfam" id="PF08521">
    <property type="entry name" value="2CSK_N"/>
    <property type="match status" value="1"/>
</dbReference>
<evidence type="ECO:0000259" key="12">
    <source>
        <dbReference type="PROSITE" id="PS50109"/>
    </source>
</evidence>
<dbReference type="Pfam" id="PF02518">
    <property type="entry name" value="HATPase_c"/>
    <property type="match status" value="1"/>
</dbReference>
<dbReference type="PRINTS" id="PR00344">
    <property type="entry name" value="BCTRLSENSOR"/>
</dbReference>
<evidence type="ECO:0000256" key="11">
    <source>
        <dbReference type="SAM" id="Phobius"/>
    </source>
</evidence>
<keyword evidence="15" id="KW-1185">Reference proteome</keyword>
<dbReference type="eggNOG" id="COG2205">
    <property type="taxonomic scope" value="Bacteria"/>
</dbReference>
<evidence type="ECO:0000256" key="6">
    <source>
        <dbReference type="ARBA" id="ARBA00022692"/>
    </source>
</evidence>
<keyword evidence="14" id="KW-0547">Nucleotide-binding</keyword>
<dbReference type="Gene3D" id="3.30.565.10">
    <property type="entry name" value="Histidine kinase-like ATPase, C-terminal domain"/>
    <property type="match status" value="1"/>
</dbReference>
<dbReference type="InterPro" id="IPR003660">
    <property type="entry name" value="HAMP_dom"/>
</dbReference>
<dbReference type="InterPro" id="IPR004358">
    <property type="entry name" value="Sig_transdc_His_kin-like_C"/>
</dbReference>
<accession>A8I2V4</accession>
<gene>
    <name evidence="14" type="ordered locus">AZC_1941</name>
</gene>
<keyword evidence="9" id="KW-0902">Two-component regulatory system</keyword>
<dbReference type="InterPro" id="IPR005467">
    <property type="entry name" value="His_kinase_dom"/>
</dbReference>
<keyword evidence="10 11" id="KW-0472">Membrane</keyword>
<evidence type="ECO:0000256" key="9">
    <source>
        <dbReference type="ARBA" id="ARBA00023012"/>
    </source>
</evidence>
<dbReference type="CDD" id="cd00075">
    <property type="entry name" value="HATPase"/>
    <property type="match status" value="1"/>
</dbReference>
<dbReference type="STRING" id="438753.AZC_1941"/>
<keyword evidence="8 11" id="KW-1133">Transmembrane helix</keyword>
<dbReference type="Gene3D" id="1.10.287.130">
    <property type="match status" value="1"/>
</dbReference>
<reference evidence="14 15" key="3">
    <citation type="journal article" date="2008" name="BMC Genomics">
        <title>The genome of the versatile nitrogen fixer Azorhizobium caulinodans ORS571.</title>
        <authorList>
            <person name="Lee KB."/>
            <person name="Backer P.D."/>
            <person name="Aono T."/>
            <person name="Liu CT."/>
            <person name="Suzuki S."/>
            <person name="Suzuki T."/>
            <person name="Kaneko T."/>
            <person name="Yamada M."/>
            <person name="Tabata S."/>
            <person name="Kupfer D.M."/>
            <person name="Najar F.Z."/>
            <person name="Wiley G.B."/>
            <person name="Roe B."/>
            <person name="Binnewies T.T."/>
            <person name="Ussery D.W."/>
            <person name="D'Haeze W."/>
            <person name="Herder J.D."/>
            <person name="Gevers D."/>
            <person name="Vereecke D."/>
            <person name="Holsters M."/>
            <person name="Oyaizu H."/>
        </authorList>
    </citation>
    <scope>NUCLEOTIDE SEQUENCE [LARGE SCALE GENOMIC DNA]</scope>
    <source>
        <strain evidence="15">ATCC 43989 / DSM 5975 / JCM 20966 / LMG 6465 / NBRC 14845 / NCIMB 13405 / ORS 571</strain>
    </source>
</reference>
<protein>
    <recommendedName>
        <fullName evidence="3">histidine kinase</fullName>
        <ecNumber evidence="3">2.7.13.3</ecNumber>
    </recommendedName>
</protein>
<dbReference type="InterPro" id="IPR050428">
    <property type="entry name" value="TCS_sensor_his_kinase"/>
</dbReference>
<dbReference type="KEGG" id="azc:AZC_1941"/>
<feature type="domain" description="HAMP" evidence="13">
    <location>
        <begin position="164"/>
        <end position="216"/>
    </location>
</feature>
<dbReference type="SUPFAM" id="SSF47384">
    <property type="entry name" value="Homodimeric domain of signal transducing histidine kinase"/>
    <property type="match status" value="1"/>
</dbReference>
<evidence type="ECO:0000256" key="3">
    <source>
        <dbReference type="ARBA" id="ARBA00012438"/>
    </source>
</evidence>
<dbReference type="SMART" id="SM00387">
    <property type="entry name" value="HATPase_c"/>
    <property type="match status" value="1"/>
</dbReference>
<reference evidence="14 15" key="4">
    <citation type="journal article" date="2009" name="Appl. Environ. Microbiol.">
        <title>Comparative genome-wide transcriptional profiling of Azorhizobium caulinodans ORS571 grown under free-living and symbiotic conditions.</title>
        <authorList>
            <person name="Tsukada S."/>
            <person name="Aono T."/>
            <person name="Akiba N."/>
            <person name="Lee KB."/>
            <person name="Liu CT."/>
            <person name="Toyazaki H."/>
            <person name="Oyaizu H."/>
        </authorList>
    </citation>
    <scope>NUCLEOTIDE SEQUENCE [LARGE SCALE GENOMIC DNA]</scope>
    <source>
        <strain evidence="15">ATCC 43989 / DSM 5975 / JCM 20966 / LMG 6465 / NBRC 14845 / NCIMB 13405 / ORS 571</strain>
    </source>
</reference>
<dbReference type="HOGENOM" id="CLU_000445_89_37_5"/>
<name>A8I2V4_AZOC5</name>
<evidence type="ECO:0000259" key="13">
    <source>
        <dbReference type="PROSITE" id="PS50885"/>
    </source>
</evidence>
<dbReference type="Pfam" id="PF00512">
    <property type="entry name" value="HisKA"/>
    <property type="match status" value="1"/>
</dbReference>
<evidence type="ECO:0000256" key="4">
    <source>
        <dbReference type="ARBA" id="ARBA00022553"/>
    </source>
</evidence>
<feature type="domain" description="Histidine kinase" evidence="12">
    <location>
        <begin position="224"/>
        <end position="436"/>
    </location>
</feature>
<dbReference type="CDD" id="cd00082">
    <property type="entry name" value="HisKA"/>
    <property type="match status" value="1"/>
</dbReference>
<reference evidence="14 15" key="5">
    <citation type="journal article" date="2010" name="Appl. Environ. Microbiol.">
        <title>phrR-like gene praR of Azorhizobium caulinodans ORS571 is essential for symbiosis with Sesbania rostrata and is involved in expression of reb genes.</title>
        <authorList>
            <person name="Akiba N."/>
            <person name="Aono T."/>
            <person name="Toyazaki H."/>
            <person name="Sato S."/>
            <person name="Oyaizu H."/>
        </authorList>
    </citation>
    <scope>NUCLEOTIDE SEQUENCE [LARGE SCALE GENOMIC DNA]</scope>
    <source>
        <strain evidence="15">ATCC 43989 / DSM 5975 / JCM 20966 / LMG 6465 / NBRC 14845 / NCIMB 13405 / ORS 571</strain>
    </source>
</reference>
<evidence type="ECO:0000313" key="15">
    <source>
        <dbReference type="Proteomes" id="UP000000270"/>
    </source>
</evidence>
<dbReference type="Proteomes" id="UP000000270">
    <property type="component" value="Chromosome"/>
</dbReference>
<evidence type="ECO:0000256" key="10">
    <source>
        <dbReference type="ARBA" id="ARBA00023136"/>
    </source>
</evidence>
<evidence type="ECO:0000256" key="2">
    <source>
        <dbReference type="ARBA" id="ARBA00004370"/>
    </source>
</evidence>
<dbReference type="GO" id="GO:0005886">
    <property type="term" value="C:plasma membrane"/>
    <property type="evidence" value="ECO:0007669"/>
    <property type="project" value="TreeGrafter"/>
</dbReference>
<keyword evidence="5" id="KW-0808">Transferase</keyword>
<sequence length="438" mass="47019">MALNVWTSFRQARSTADLVTDRTLDAAARAVAEDVRVDRGVIDAVVPPVALEMFDTGHRDRVYYRVDTDAGRLLVGYPDLPVTSERLKDGIPAHFADTYRGEPLRLAALRYPVVGAGDGERIVVVVGVTLAGHGAMVRELWVGGMVRQLLLLVAAAFLVLLGLRRGLAPLMRLRDAVRDRDRNDLTPISDTAVQSELRPLVEALNAYMGRVEGQMAAQRRFVANAAHQLRTPLALLATQATFARRSGNGVERDQALAGVEESTRRLARLAAQLLTLSRAEPGGRRPRDEVIDLADSTRRVMEGLADFAIERGIDLGLDVLSEATAAGDGAMLREAIVNLVDNALRYTPTEGTVTVTVSGGPDGAVLVVEDSGPGIPPEERERVFERFYRLPGTPGDGSGIGLSIVREVVEGAGGHLVLGTSVAGGLRVEMHLPEATPD</sequence>
<feature type="transmembrane region" description="Helical" evidence="11">
    <location>
        <begin position="145"/>
        <end position="163"/>
    </location>
</feature>
<evidence type="ECO:0000256" key="5">
    <source>
        <dbReference type="ARBA" id="ARBA00022679"/>
    </source>
</evidence>
<dbReference type="InterPro" id="IPR036097">
    <property type="entry name" value="HisK_dim/P_sf"/>
</dbReference>
<keyword evidence="14" id="KW-0067">ATP-binding</keyword>
<dbReference type="AlphaFoldDB" id="A8I2V4"/>
<dbReference type="InterPro" id="IPR003594">
    <property type="entry name" value="HATPase_dom"/>
</dbReference>
<dbReference type="PROSITE" id="PS50885">
    <property type="entry name" value="HAMP"/>
    <property type="match status" value="1"/>
</dbReference>
<dbReference type="SUPFAM" id="SSF55874">
    <property type="entry name" value="ATPase domain of HSP90 chaperone/DNA topoisomerase II/histidine kinase"/>
    <property type="match status" value="1"/>
</dbReference>
<dbReference type="EMBL" id="AP009384">
    <property type="protein sequence ID" value="BAF87939.1"/>
    <property type="molecule type" value="Genomic_DNA"/>
</dbReference>
<evidence type="ECO:0000313" key="14">
    <source>
        <dbReference type="EMBL" id="BAF87939.1"/>
    </source>
</evidence>